<dbReference type="Proteomes" id="UP000076842">
    <property type="component" value="Unassembled WGS sequence"/>
</dbReference>
<dbReference type="Pfam" id="PF07690">
    <property type="entry name" value="MFS_1"/>
    <property type="match status" value="1"/>
</dbReference>
<dbReference type="AlphaFoldDB" id="A0A165HWQ2"/>
<protein>
    <submittedName>
        <fullName evidence="8">MFS general substrate transporter</fullName>
    </submittedName>
</protein>
<dbReference type="Gene3D" id="1.20.1250.20">
    <property type="entry name" value="MFS general substrate transporter like domains"/>
    <property type="match status" value="2"/>
</dbReference>
<accession>A0A165HWQ2</accession>
<feature type="domain" description="Major facilitator superfamily (MFS) profile" evidence="7">
    <location>
        <begin position="46"/>
        <end position="452"/>
    </location>
</feature>
<reference evidence="8 9" key="1">
    <citation type="journal article" date="2016" name="Mol. Biol. Evol.">
        <title>Comparative Genomics of Early-Diverging Mushroom-Forming Fungi Provides Insights into the Origins of Lignocellulose Decay Capabilities.</title>
        <authorList>
            <person name="Nagy L.G."/>
            <person name="Riley R."/>
            <person name="Tritt A."/>
            <person name="Adam C."/>
            <person name="Daum C."/>
            <person name="Floudas D."/>
            <person name="Sun H."/>
            <person name="Yadav J.S."/>
            <person name="Pangilinan J."/>
            <person name="Larsson K.H."/>
            <person name="Matsuura K."/>
            <person name="Barry K."/>
            <person name="Labutti K."/>
            <person name="Kuo R."/>
            <person name="Ohm R.A."/>
            <person name="Bhattacharya S.S."/>
            <person name="Shirouzu T."/>
            <person name="Yoshinaga Y."/>
            <person name="Martin F.M."/>
            <person name="Grigoriev I.V."/>
            <person name="Hibbett D.S."/>
        </authorList>
    </citation>
    <scope>NUCLEOTIDE SEQUENCE [LARGE SCALE GENOMIC DNA]</scope>
    <source>
        <strain evidence="8 9">HHB12733</strain>
    </source>
</reference>
<feature type="transmembrane region" description="Helical" evidence="6">
    <location>
        <begin position="367"/>
        <end position="389"/>
    </location>
</feature>
<dbReference type="EMBL" id="KV423936">
    <property type="protein sequence ID" value="KZT59846.1"/>
    <property type="molecule type" value="Genomic_DNA"/>
</dbReference>
<dbReference type="OrthoDB" id="2985014at2759"/>
<dbReference type="PANTHER" id="PTHR43791">
    <property type="entry name" value="PERMEASE-RELATED"/>
    <property type="match status" value="1"/>
</dbReference>
<feature type="transmembrane region" description="Helical" evidence="6">
    <location>
        <begin position="432"/>
        <end position="453"/>
    </location>
</feature>
<comment type="subcellular location">
    <subcellularLocation>
        <location evidence="1">Membrane</location>
        <topology evidence="1">Multi-pass membrane protein</topology>
    </subcellularLocation>
</comment>
<name>A0A165HWQ2_9BASI</name>
<evidence type="ECO:0000256" key="4">
    <source>
        <dbReference type="ARBA" id="ARBA00022989"/>
    </source>
</evidence>
<keyword evidence="4 6" id="KW-1133">Transmembrane helix</keyword>
<feature type="transmembrane region" description="Helical" evidence="6">
    <location>
        <begin position="111"/>
        <end position="131"/>
    </location>
</feature>
<feature type="transmembrane region" description="Helical" evidence="6">
    <location>
        <begin position="342"/>
        <end position="361"/>
    </location>
</feature>
<feature type="transmembrane region" description="Helical" evidence="6">
    <location>
        <begin position="86"/>
        <end position="104"/>
    </location>
</feature>
<dbReference type="InterPro" id="IPR036259">
    <property type="entry name" value="MFS_trans_sf"/>
</dbReference>
<dbReference type="PANTHER" id="PTHR43791:SF21">
    <property type="entry name" value="MAJOR FACILITATOR SUPERFAMILY (MFS) PROFILE DOMAIN-CONTAINING PROTEIN"/>
    <property type="match status" value="1"/>
</dbReference>
<gene>
    <name evidence="8" type="ORF">CALCODRAFT_430249</name>
</gene>
<dbReference type="GO" id="GO:0016020">
    <property type="term" value="C:membrane"/>
    <property type="evidence" value="ECO:0007669"/>
    <property type="project" value="UniProtKB-SubCell"/>
</dbReference>
<dbReference type="PROSITE" id="PS50850">
    <property type="entry name" value="MFS"/>
    <property type="match status" value="1"/>
</dbReference>
<feature type="transmembrane region" description="Helical" evidence="6">
    <location>
        <begin position="401"/>
        <end position="420"/>
    </location>
</feature>
<feature type="transmembrane region" description="Helical" evidence="6">
    <location>
        <begin position="202"/>
        <end position="225"/>
    </location>
</feature>
<feature type="transmembrane region" description="Helical" evidence="6">
    <location>
        <begin position="174"/>
        <end position="196"/>
    </location>
</feature>
<keyword evidence="3 6" id="KW-0812">Transmembrane</keyword>
<evidence type="ECO:0000256" key="2">
    <source>
        <dbReference type="ARBA" id="ARBA00022448"/>
    </source>
</evidence>
<organism evidence="8 9">
    <name type="scientific">Calocera cornea HHB12733</name>
    <dbReference type="NCBI Taxonomy" id="1353952"/>
    <lineage>
        <taxon>Eukaryota</taxon>
        <taxon>Fungi</taxon>
        <taxon>Dikarya</taxon>
        <taxon>Basidiomycota</taxon>
        <taxon>Agaricomycotina</taxon>
        <taxon>Dacrymycetes</taxon>
        <taxon>Dacrymycetales</taxon>
        <taxon>Dacrymycetaceae</taxon>
        <taxon>Calocera</taxon>
    </lineage>
</organism>
<evidence type="ECO:0000256" key="3">
    <source>
        <dbReference type="ARBA" id="ARBA00022692"/>
    </source>
</evidence>
<dbReference type="InterPro" id="IPR011701">
    <property type="entry name" value="MFS"/>
</dbReference>
<keyword evidence="2" id="KW-0813">Transport</keyword>
<evidence type="ECO:0000256" key="1">
    <source>
        <dbReference type="ARBA" id="ARBA00004141"/>
    </source>
</evidence>
<keyword evidence="9" id="KW-1185">Reference proteome</keyword>
<dbReference type="STRING" id="1353952.A0A165HWQ2"/>
<feature type="transmembrane region" description="Helical" evidence="6">
    <location>
        <begin position="308"/>
        <end position="330"/>
    </location>
</feature>
<evidence type="ECO:0000313" key="9">
    <source>
        <dbReference type="Proteomes" id="UP000076842"/>
    </source>
</evidence>
<feature type="transmembrane region" description="Helical" evidence="6">
    <location>
        <begin position="137"/>
        <end position="162"/>
    </location>
</feature>
<evidence type="ECO:0000256" key="5">
    <source>
        <dbReference type="ARBA" id="ARBA00023136"/>
    </source>
</evidence>
<feature type="transmembrane region" description="Helical" evidence="6">
    <location>
        <begin position="42"/>
        <end position="59"/>
    </location>
</feature>
<keyword evidence="5 6" id="KW-0472">Membrane</keyword>
<evidence type="ECO:0000259" key="7">
    <source>
        <dbReference type="PROSITE" id="PS50850"/>
    </source>
</evidence>
<dbReference type="FunFam" id="1.20.1250.20:FF:000013">
    <property type="entry name" value="MFS general substrate transporter"/>
    <property type="match status" value="1"/>
</dbReference>
<dbReference type="InterPro" id="IPR020846">
    <property type="entry name" value="MFS_dom"/>
</dbReference>
<dbReference type="SUPFAM" id="SSF103473">
    <property type="entry name" value="MFS general substrate transporter"/>
    <property type="match status" value="1"/>
</dbReference>
<proteinExistence type="predicted"/>
<feature type="transmembrane region" description="Helical" evidence="6">
    <location>
        <begin position="273"/>
        <end position="296"/>
    </location>
</feature>
<dbReference type="InParanoid" id="A0A165HWQ2"/>
<evidence type="ECO:0000256" key="6">
    <source>
        <dbReference type="SAM" id="Phobius"/>
    </source>
</evidence>
<evidence type="ECO:0000313" key="8">
    <source>
        <dbReference type="EMBL" id="KZT59846.1"/>
    </source>
</evidence>
<dbReference type="GO" id="GO:0022857">
    <property type="term" value="F:transmembrane transporter activity"/>
    <property type="evidence" value="ECO:0007669"/>
    <property type="project" value="InterPro"/>
</dbReference>
<sequence>MLWVDAAKAEALRKELETSRQGGYFPITDEEKKMHRRLNRKLDLWVLPFLASIYLFNGLDRSNLGNAQTDNFSTNLGLPSSAVNQATSLFFVTYIPFHPIIVGYGKKMGQVRFITVLCFIWGLLTLCHAFIKNDAQLIAIRLLMGAAECGFYPTAVSYLSYFYPRYDLAFRFSLFYSMFSVAGAFGGLIAFGVFQINGSLYGWQYLFIIEGAVPILLSFGAPFILAKEAKTAWYLTPEEREYAEKRMIIDSAANLGSATKLTKRDIYEACIDWRLWCTLVANICSTLAGQGLATFFPVVVKGLGFSGALANLMTVPPYIAGSIVLLLFAWSSDRHKERTFHVLGGLVLVIVGLTLTLVLPLENTGGRYAGLIVLLSGSFISSPLTAVWLAGNTPEPGKRVIIIAFNGWGNLSGVIGSELFQAKYGPDYRFPLRVTLALIVTSFVLYIIINCMLRYANRMRAKKIAAMTPEEIEEENRSDVRVGDKKYTFVYGL</sequence>